<dbReference type="InterPro" id="IPR005623">
    <property type="entry name" value="Chaperone_NapD_NO3_reduct"/>
</dbReference>
<keyword evidence="2 4" id="KW-0963">Cytoplasm</keyword>
<evidence type="ECO:0000256" key="4">
    <source>
        <dbReference type="HAMAP-Rule" id="MF_02200"/>
    </source>
</evidence>
<dbReference type="HAMAP" id="MF_02200">
    <property type="entry name" value="NapD"/>
    <property type="match status" value="1"/>
</dbReference>
<evidence type="ECO:0000313" key="5">
    <source>
        <dbReference type="EMBL" id="MFG6464699.1"/>
    </source>
</evidence>
<gene>
    <name evidence="4" type="primary">napD</name>
    <name evidence="5" type="ORF">ACG04Q_24215</name>
</gene>
<organism evidence="5 6">
    <name type="scientific">Pelomonas lactea</name>
    <dbReference type="NCBI Taxonomy" id="3299030"/>
    <lineage>
        <taxon>Bacteria</taxon>
        <taxon>Pseudomonadati</taxon>
        <taxon>Pseudomonadota</taxon>
        <taxon>Betaproteobacteria</taxon>
        <taxon>Burkholderiales</taxon>
        <taxon>Sphaerotilaceae</taxon>
        <taxon>Roseateles</taxon>
    </lineage>
</organism>
<keyword evidence="3 4" id="KW-0143">Chaperone</keyword>
<evidence type="ECO:0000256" key="1">
    <source>
        <dbReference type="ARBA" id="ARBA00004496"/>
    </source>
</evidence>
<dbReference type="Gene3D" id="3.30.70.920">
    <property type="match status" value="1"/>
</dbReference>
<dbReference type="PANTHER" id="PTHR38603">
    <property type="entry name" value="CHAPERONE NAPD"/>
    <property type="match status" value="1"/>
</dbReference>
<name>A0ABW7GRV8_9BURK</name>
<protein>
    <recommendedName>
        <fullName evidence="4">Chaperone NapD</fullName>
    </recommendedName>
    <alternativeName>
        <fullName evidence="4">NapA signal peptide-binding chaperone NapD</fullName>
    </alternativeName>
</protein>
<keyword evidence="6" id="KW-1185">Reference proteome</keyword>
<dbReference type="RefSeq" id="WP_394514184.1">
    <property type="nucleotide sequence ID" value="NZ_JBIGHX010000011.1"/>
</dbReference>
<reference evidence="5 6" key="1">
    <citation type="submission" date="2024-08" db="EMBL/GenBank/DDBJ databases">
        <authorList>
            <person name="Lu H."/>
        </authorList>
    </citation>
    <scope>NUCLEOTIDE SEQUENCE [LARGE SCALE GENOMIC DNA]</scope>
    <source>
        <strain evidence="5 6">DXS20W</strain>
    </source>
</reference>
<dbReference type="Pfam" id="PF03927">
    <property type="entry name" value="NapD"/>
    <property type="match status" value="1"/>
</dbReference>
<evidence type="ECO:0000256" key="3">
    <source>
        <dbReference type="ARBA" id="ARBA00023186"/>
    </source>
</evidence>
<dbReference type="EMBL" id="JBIGHX010000011">
    <property type="protein sequence ID" value="MFG6464699.1"/>
    <property type="molecule type" value="Genomic_DNA"/>
</dbReference>
<comment type="caution">
    <text evidence="5">The sequence shown here is derived from an EMBL/GenBank/DDBJ whole genome shotgun (WGS) entry which is preliminary data.</text>
</comment>
<comment type="subcellular location">
    <subcellularLocation>
        <location evidence="1 4">Cytoplasm</location>
    </subcellularLocation>
</comment>
<comment type="similarity">
    <text evidence="4">Belongs to the NapD family.</text>
</comment>
<proteinExistence type="inferred from homology"/>
<sequence>MHDELHITSLVVHALPDCSADVTAAITQLADARIHGTDASGKFVVTLEAPTSGAILDQVGLIQQTPGVIGVAMVYQHVESLASLNTEIPHVDHTA</sequence>
<dbReference type="PANTHER" id="PTHR38603:SF1">
    <property type="entry name" value="CHAPERONE NAPD"/>
    <property type="match status" value="1"/>
</dbReference>
<comment type="function">
    <text evidence="4">Chaperone for NapA, the catalytic subunit of the periplasmic nitrate reductase. It binds directly and specifically to the twin-arginine signal peptide of NapA, preventing premature interaction with the Tat translocase and premature export.</text>
</comment>
<comment type="subunit">
    <text evidence="4">Interacts with the cytoplasmic NapA precursor.</text>
</comment>
<accession>A0ABW7GRV8</accession>
<evidence type="ECO:0000256" key="2">
    <source>
        <dbReference type="ARBA" id="ARBA00022490"/>
    </source>
</evidence>
<evidence type="ECO:0000313" key="6">
    <source>
        <dbReference type="Proteomes" id="UP001606302"/>
    </source>
</evidence>
<dbReference type="Proteomes" id="UP001606302">
    <property type="component" value="Unassembled WGS sequence"/>
</dbReference>